<name>A0A816HUL9_ADIRI</name>
<dbReference type="AlphaFoldDB" id="A0A816HUL9"/>
<dbReference type="EMBL" id="CAJNOR010020288">
    <property type="protein sequence ID" value="CAF1690383.1"/>
    <property type="molecule type" value="Genomic_DNA"/>
</dbReference>
<keyword evidence="2" id="KW-1185">Reference proteome</keyword>
<proteinExistence type="predicted"/>
<dbReference type="Proteomes" id="UP000663828">
    <property type="component" value="Unassembled WGS sequence"/>
</dbReference>
<evidence type="ECO:0000313" key="1">
    <source>
        <dbReference type="EMBL" id="CAF1690383.1"/>
    </source>
</evidence>
<organism evidence="1 2">
    <name type="scientific">Adineta ricciae</name>
    <name type="common">Rotifer</name>
    <dbReference type="NCBI Taxonomy" id="249248"/>
    <lineage>
        <taxon>Eukaryota</taxon>
        <taxon>Metazoa</taxon>
        <taxon>Spiralia</taxon>
        <taxon>Gnathifera</taxon>
        <taxon>Rotifera</taxon>
        <taxon>Eurotatoria</taxon>
        <taxon>Bdelloidea</taxon>
        <taxon>Adinetida</taxon>
        <taxon>Adinetidae</taxon>
        <taxon>Adineta</taxon>
    </lineage>
</organism>
<protein>
    <submittedName>
        <fullName evidence="1">Uncharacterized protein</fullName>
    </submittedName>
</protein>
<comment type="caution">
    <text evidence="1">The sequence shown here is derived from an EMBL/GenBank/DDBJ whole genome shotgun (WGS) entry which is preliminary data.</text>
</comment>
<accession>A0A816HUL9</accession>
<feature type="non-terminal residue" evidence="1">
    <location>
        <position position="176"/>
    </location>
</feature>
<evidence type="ECO:0000313" key="2">
    <source>
        <dbReference type="Proteomes" id="UP000663828"/>
    </source>
</evidence>
<feature type="non-terminal residue" evidence="1">
    <location>
        <position position="1"/>
    </location>
</feature>
<sequence length="176" mass="20829">TSLSQNCATRNTARFTDWRLDLLTNGKTIAASRSFQDAFQTTIAMFLETHLFAFIAHLEKYNFLYAYYLLSTFTDMNIRKSLAKLWMHCFHSTMKNLDFTVMDREIIEIELIFYLQLPCATMEYENIRKLRDDIEKSQNASDDRFDYAADAIEQISSISFYGEEFMRLVFNDEQYL</sequence>
<gene>
    <name evidence="1" type="ORF">XAT740_LOCUS63717</name>
</gene>
<reference evidence="1" key="1">
    <citation type="submission" date="2021-02" db="EMBL/GenBank/DDBJ databases">
        <authorList>
            <person name="Nowell W R."/>
        </authorList>
    </citation>
    <scope>NUCLEOTIDE SEQUENCE</scope>
</reference>